<accession>A0ABN7V5Q7</accession>
<protein>
    <submittedName>
        <fullName evidence="1">578_t:CDS:1</fullName>
    </submittedName>
</protein>
<dbReference type="Proteomes" id="UP000789901">
    <property type="component" value="Unassembled WGS sequence"/>
</dbReference>
<reference evidence="1 2" key="1">
    <citation type="submission" date="2021-06" db="EMBL/GenBank/DDBJ databases">
        <authorList>
            <person name="Kallberg Y."/>
            <person name="Tangrot J."/>
            <person name="Rosling A."/>
        </authorList>
    </citation>
    <scope>NUCLEOTIDE SEQUENCE [LARGE SCALE GENOMIC DNA]</scope>
    <source>
        <strain evidence="1 2">120-4 pot B 10/14</strain>
    </source>
</reference>
<dbReference type="EMBL" id="CAJVQB010009012">
    <property type="protein sequence ID" value="CAG8725694.1"/>
    <property type="molecule type" value="Genomic_DNA"/>
</dbReference>
<name>A0ABN7V5Q7_GIGMA</name>
<evidence type="ECO:0000313" key="1">
    <source>
        <dbReference type="EMBL" id="CAG8725694.1"/>
    </source>
</evidence>
<organism evidence="1 2">
    <name type="scientific">Gigaspora margarita</name>
    <dbReference type="NCBI Taxonomy" id="4874"/>
    <lineage>
        <taxon>Eukaryota</taxon>
        <taxon>Fungi</taxon>
        <taxon>Fungi incertae sedis</taxon>
        <taxon>Mucoromycota</taxon>
        <taxon>Glomeromycotina</taxon>
        <taxon>Glomeromycetes</taxon>
        <taxon>Diversisporales</taxon>
        <taxon>Gigasporaceae</taxon>
        <taxon>Gigaspora</taxon>
    </lineage>
</organism>
<feature type="non-terminal residue" evidence="1">
    <location>
        <position position="1"/>
    </location>
</feature>
<comment type="caution">
    <text evidence="1">The sequence shown here is derived from an EMBL/GenBank/DDBJ whole genome shotgun (WGS) entry which is preliminary data.</text>
</comment>
<gene>
    <name evidence="1" type="ORF">GMARGA_LOCUS13910</name>
</gene>
<sequence>GLCKIVDNRKVLKYRVVQIDRERKVIRDNSELDFIHMTRANVILEALLIASSKSRVISKSDSSAAILLVKKVLGVLERKNG</sequence>
<proteinExistence type="predicted"/>
<evidence type="ECO:0000313" key="2">
    <source>
        <dbReference type="Proteomes" id="UP000789901"/>
    </source>
</evidence>
<keyword evidence="2" id="KW-1185">Reference proteome</keyword>